<name>A0ABY7JZE7_9ACTN</name>
<sequence>MKLVFGMAVGYLLGAKAGRERYEAIIRAARRVAGSQTVQSTAGVLRSQVDLATRRGKQRMADVLHTGSPNGANGYQR</sequence>
<evidence type="ECO:0000313" key="3">
    <source>
        <dbReference type="Proteomes" id="UP001164693"/>
    </source>
</evidence>
<keyword evidence="3" id="KW-1185">Reference proteome</keyword>
<accession>A0ABY7JZE7</accession>
<evidence type="ECO:0008006" key="4">
    <source>
        <dbReference type="Google" id="ProtNLM"/>
    </source>
</evidence>
<dbReference type="RefSeq" id="WP_269442979.1">
    <property type="nucleotide sequence ID" value="NZ_CP097463.1"/>
</dbReference>
<dbReference type="EMBL" id="CP097463">
    <property type="protein sequence ID" value="WAX56446.1"/>
    <property type="molecule type" value="Genomic_DNA"/>
</dbReference>
<reference evidence="2" key="1">
    <citation type="submission" date="2022-05" db="EMBL/GenBank/DDBJ databases">
        <title>Jatrophihabitans sp. SB3-54 whole genome sequence.</title>
        <authorList>
            <person name="Suh M.K."/>
            <person name="Eom M.K."/>
            <person name="Kim J.S."/>
            <person name="Kim H.S."/>
            <person name="Do H.E."/>
            <person name="Shin Y.K."/>
            <person name="Lee J.-S."/>
        </authorList>
    </citation>
    <scope>NUCLEOTIDE SEQUENCE</scope>
    <source>
        <strain evidence="2">SB3-54</strain>
    </source>
</reference>
<organism evidence="2 3">
    <name type="scientific">Jatrophihabitans cynanchi</name>
    <dbReference type="NCBI Taxonomy" id="2944128"/>
    <lineage>
        <taxon>Bacteria</taxon>
        <taxon>Bacillati</taxon>
        <taxon>Actinomycetota</taxon>
        <taxon>Actinomycetes</taxon>
        <taxon>Jatrophihabitantales</taxon>
        <taxon>Jatrophihabitantaceae</taxon>
        <taxon>Jatrophihabitans</taxon>
    </lineage>
</organism>
<dbReference type="Proteomes" id="UP001164693">
    <property type="component" value="Chromosome"/>
</dbReference>
<gene>
    <name evidence="2" type="ORF">M6B22_18180</name>
</gene>
<proteinExistence type="predicted"/>
<feature type="compositionally biased region" description="Polar residues" evidence="1">
    <location>
        <begin position="67"/>
        <end position="77"/>
    </location>
</feature>
<evidence type="ECO:0000256" key="1">
    <source>
        <dbReference type="SAM" id="MobiDB-lite"/>
    </source>
</evidence>
<feature type="region of interest" description="Disordered" evidence="1">
    <location>
        <begin position="56"/>
        <end position="77"/>
    </location>
</feature>
<evidence type="ECO:0000313" key="2">
    <source>
        <dbReference type="EMBL" id="WAX56446.1"/>
    </source>
</evidence>
<protein>
    <recommendedName>
        <fullName evidence="4">YtxH domain-containing protein</fullName>
    </recommendedName>
</protein>